<dbReference type="InterPro" id="IPR036291">
    <property type="entry name" value="NAD(P)-bd_dom_sf"/>
</dbReference>
<dbReference type="EMBL" id="LMWY01000020">
    <property type="protein sequence ID" value="KUO03077.1"/>
    <property type="molecule type" value="Genomic_DNA"/>
</dbReference>
<keyword evidence="2" id="KW-1185">Reference proteome</keyword>
<evidence type="ECO:0008006" key="3">
    <source>
        <dbReference type="Google" id="ProtNLM"/>
    </source>
</evidence>
<reference evidence="1 2" key="1">
    <citation type="submission" date="2015-10" db="EMBL/GenBank/DDBJ databases">
        <title>Draft genome sequence of Streptomyces caeruleatus NRRL B-24802, type strain for the species Streptomyces caeruleatus.</title>
        <authorList>
            <person name="Ruckert C."/>
            <person name="Winkler A."/>
            <person name="Kalinowski J."/>
            <person name="Kampfer P."/>
            <person name="Glaeser S."/>
        </authorList>
    </citation>
    <scope>NUCLEOTIDE SEQUENCE [LARGE SCALE GENOMIC DNA]</scope>
    <source>
        <strain evidence="1 2">NRRL B-24802</strain>
    </source>
</reference>
<evidence type="ECO:0000313" key="1">
    <source>
        <dbReference type="EMBL" id="KUO03077.1"/>
    </source>
</evidence>
<dbReference type="InterPro" id="IPR002347">
    <property type="entry name" value="SDR_fam"/>
</dbReference>
<dbReference type="Proteomes" id="UP000053429">
    <property type="component" value="Unassembled WGS sequence"/>
</dbReference>
<dbReference type="SUPFAM" id="SSF51735">
    <property type="entry name" value="NAD(P)-binding Rossmann-fold domains"/>
    <property type="match status" value="1"/>
</dbReference>
<organism evidence="1 2">
    <name type="scientific">Streptomyces caeruleatus</name>
    <dbReference type="NCBI Taxonomy" id="661399"/>
    <lineage>
        <taxon>Bacteria</taxon>
        <taxon>Bacillati</taxon>
        <taxon>Actinomycetota</taxon>
        <taxon>Actinomycetes</taxon>
        <taxon>Kitasatosporales</taxon>
        <taxon>Streptomycetaceae</taxon>
        <taxon>Streptomyces</taxon>
    </lineage>
</organism>
<gene>
    <name evidence="1" type="ORF">AQJ67_18400</name>
</gene>
<name>A0A117RQ33_9ACTN</name>
<proteinExistence type="predicted"/>
<dbReference type="Pfam" id="PF13561">
    <property type="entry name" value="adh_short_C2"/>
    <property type="match status" value="1"/>
</dbReference>
<sequence>MVESFFDEGFFEDDAAQRKYQPLGMGTPEQIADVAVFLASDESRLMTGSAVVVDGGYTAL</sequence>
<evidence type="ECO:0000313" key="2">
    <source>
        <dbReference type="Proteomes" id="UP000053429"/>
    </source>
</evidence>
<comment type="caution">
    <text evidence="1">The sequence shown here is derived from an EMBL/GenBank/DDBJ whole genome shotgun (WGS) entry which is preliminary data.</text>
</comment>
<protein>
    <recommendedName>
        <fullName evidence="3">Short-chain dehydrogenase</fullName>
    </recommendedName>
</protein>
<dbReference type="STRING" id="661399.AQJ67_18400"/>
<accession>A0A117RQ33</accession>
<dbReference type="Gene3D" id="3.40.50.720">
    <property type="entry name" value="NAD(P)-binding Rossmann-like Domain"/>
    <property type="match status" value="1"/>
</dbReference>
<dbReference type="AlphaFoldDB" id="A0A117RQ33"/>